<accession>A0ABU7V0R8</accession>
<evidence type="ECO:0000313" key="2">
    <source>
        <dbReference type="Proteomes" id="UP001356170"/>
    </source>
</evidence>
<dbReference type="Proteomes" id="UP001356170">
    <property type="component" value="Unassembled WGS sequence"/>
</dbReference>
<protein>
    <submittedName>
        <fullName evidence="1">Uncharacterized protein</fullName>
    </submittedName>
</protein>
<sequence length="339" mass="37294">MTIDVALATSDAMVLGCDSLSSINEIAFFPKRNPACVVLDEHGNPKWDDQGRMLIAIDPNSPSHIATTSVMGGVQKMFLLYEDANFECSVAAITSGMASISGMTIAEVADRYHASKQNDGSQFRTAREVVDDFTVYVRGLWEKDEFRSLLNFLIAGFGPDDTRIRTFSVAIAIPQVVEQFRFPEEARDGFGLAWDGQAGNAGRLLSGVDSNLKSEIERYIRSMLGIYRQQVAEDMLAGLADAGVEIPPSFSYDLRELGSVNLPWELGWQDINYRNLPLQTAVELTAALVNIESGMQKFAQGIPTVGGRTRIGILRRGKGFLTLNEPSLVHHHTGYHTDE</sequence>
<name>A0ABU7V0R8_9GAMM</name>
<reference evidence="1 2" key="1">
    <citation type="submission" date="2024-01" db="EMBL/GenBank/DDBJ databases">
        <title>Novel species of the genus Luteimonas isolated from rivers.</title>
        <authorList>
            <person name="Lu H."/>
        </authorList>
    </citation>
    <scope>NUCLEOTIDE SEQUENCE [LARGE SCALE GENOMIC DNA]</scope>
    <source>
        <strain evidence="1 2">FXH3W</strain>
    </source>
</reference>
<dbReference type="RefSeq" id="WP_331704162.1">
    <property type="nucleotide sequence ID" value="NZ_JAZHBO010000002.1"/>
</dbReference>
<evidence type="ECO:0000313" key="1">
    <source>
        <dbReference type="EMBL" id="MEF2156370.1"/>
    </source>
</evidence>
<keyword evidence="2" id="KW-1185">Reference proteome</keyword>
<proteinExistence type="predicted"/>
<dbReference type="EMBL" id="JAZHBO010000002">
    <property type="protein sequence ID" value="MEF2156370.1"/>
    <property type="molecule type" value="Genomic_DNA"/>
</dbReference>
<gene>
    <name evidence="1" type="ORF">V3390_09060</name>
</gene>
<comment type="caution">
    <text evidence="1">The sequence shown here is derived from an EMBL/GenBank/DDBJ whole genome shotgun (WGS) entry which is preliminary data.</text>
</comment>
<organism evidence="1 2">
    <name type="scientific">Aquilutibacter rugosus</name>
    <dbReference type="NCBI Taxonomy" id="3115820"/>
    <lineage>
        <taxon>Bacteria</taxon>
        <taxon>Pseudomonadati</taxon>
        <taxon>Pseudomonadota</taxon>
        <taxon>Gammaproteobacteria</taxon>
        <taxon>Lysobacterales</taxon>
        <taxon>Lysobacteraceae</taxon>
        <taxon>Aquilutibacter</taxon>
    </lineage>
</organism>